<evidence type="ECO:0000313" key="2">
    <source>
        <dbReference type="Proteomes" id="UP000181801"/>
    </source>
</evidence>
<accession>A0A1S2VSU5</accession>
<gene>
    <name evidence="1" type="ORF">BFS26_09730</name>
</gene>
<dbReference type="AlphaFoldDB" id="A0A1S2VSU5"/>
<reference evidence="1 2" key="1">
    <citation type="journal article" date="2016" name="BMC Microbiol.">
        <title>Fucosyllactose and L-fucose utilization of infant Bifidobacterium longum and Bifidobacterium kashiwanohense.</title>
        <authorList>
            <person name="Bunesova V."/>
            <person name="Lacroix C."/>
            <person name="Schwab C."/>
        </authorList>
    </citation>
    <scope>NUCLEOTIDE SEQUENCE [LARGE SCALE GENOMIC DNA]</scope>
    <source>
        <strain evidence="1 2">BSM11-5</strain>
    </source>
</reference>
<evidence type="ECO:0008006" key="3">
    <source>
        <dbReference type="Google" id="ProtNLM"/>
    </source>
</evidence>
<sequence>MLYNVSIVVNLWSALASRDVRLLENQIDKLDLLPENCWFVNYLRCHDDIGWGLDEDVERYLDIDLLKHQEFL</sequence>
<dbReference type="EMBL" id="MOAE01000041">
    <property type="protein sequence ID" value="OIN61773.1"/>
    <property type="molecule type" value="Genomic_DNA"/>
</dbReference>
<protein>
    <recommendedName>
        <fullName evidence="3">Amylosucrase</fullName>
    </recommendedName>
</protein>
<dbReference type="InterPro" id="IPR017853">
    <property type="entry name" value="GH"/>
</dbReference>
<proteinExistence type="predicted"/>
<organism evidence="1 2">
    <name type="scientific">Bifidobacterium longum subsp. suis</name>
    <dbReference type="NCBI Taxonomy" id="1695"/>
    <lineage>
        <taxon>Bacteria</taxon>
        <taxon>Bacillati</taxon>
        <taxon>Actinomycetota</taxon>
        <taxon>Actinomycetes</taxon>
        <taxon>Bifidobacteriales</taxon>
        <taxon>Bifidobacteriaceae</taxon>
        <taxon>Bifidobacterium</taxon>
    </lineage>
</organism>
<dbReference type="Proteomes" id="UP000181801">
    <property type="component" value="Unassembled WGS sequence"/>
</dbReference>
<comment type="caution">
    <text evidence="1">The sequence shown here is derived from an EMBL/GenBank/DDBJ whole genome shotgun (WGS) entry which is preliminary data.</text>
</comment>
<dbReference type="SUPFAM" id="SSF51445">
    <property type="entry name" value="(Trans)glycosidases"/>
    <property type="match status" value="1"/>
</dbReference>
<dbReference type="Gene3D" id="3.20.20.80">
    <property type="entry name" value="Glycosidases"/>
    <property type="match status" value="1"/>
</dbReference>
<evidence type="ECO:0000313" key="1">
    <source>
        <dbReference type="EMBL" id="OIN61773.1"/>
    </source>
</evidence>
<name>A0A1S2VSU5_BIFLN</name>